<feature type="non-terminal residue" evidence="2">
    <location>
        <position position="1"/>
    </location>
</feature>
<keyword evidence="1" id="KW-0812">Transmembrane</keyword>
<evidence type="ECO:0000256" key="1">
    <source>
        <dbReference type="SAM" id="Phobius"/>
    </source>
</evidence>
<organism evidence="2">
    <name type="scientific">Lepeophtheirus salmonis</name>
    <name type="common">Salmon louse</name>
    <name type="synonym">Caligus salmonis</name>
    <dbReference type="NCBI Taxonomy" id="72036"/>
    <lineage>
        <taxon>Eukaryota</taxon>
        <taxon>Metazoa</taxon>
        <taxon>Ecdysozoa</taxon>
        <taxon>Arthropoda</taxon>
        <taxon>Crustacea</taxon>
        <taxon>Multicrustacea</taxon>
        <taxon>Hexanauplia</taxon>
        <taxon>Copepoda</taxon>
        <taxon>Siphonostomatoida</taxon>
        <taxon>Caligidae</taxon>
        <taxon>Lepeophtheirus</taxon>
    </lineage>
</organism>
<dbReference type="EMBL" id="HACA01022273">
    <property type="protein sequence ID" value="CDW39634.1"/>
    <property type="molecule type" value="Transcribed_RNA"/>
</dbReference>
<dbReference type="AlphaFoldDB" id="A0A0K2UMX5"/>
<keyword evidence="1" id="KW-0472">Membrane</keyword>
<protein>
    <submittedName>
        <fullName evidence="2">Uncharacterized protein</fullName>
    </submittedName>
</protein>
<feature type="transmembrane region" description="Helical" evidence="1">
    <location>
        <begin position="20"/>
        <end position="43"/>
    </location>
</feature>
<evidence type="ECO:0000313" key="2">
    <source>
        <dbReference type="EMBL" id="CDW39634.1"/>
    </source>
</evidence>
<reference evidence="2" key="1">
    <citation type="submission" date="2014-05" db="EMBL/GenBank/DDBJ databases">
        <authorList>
            <person name="Chronopoulou M."/>
        </authorList>
    </citation>
    <scope>NUCLEOTIDE SEQUENCE</scope>
    <source>
        <tissue evidence="2">Whole organism</tissue>
    </source>
</reference>
<keyword evidence="1" id="KW-1133">Transmembrane helix</keyword>
<proteinExistence type="predicted"/>
<sequence>FKFIILFERKKKLEVRGKVIKSILSNCYHFLIFSKWITAFLLIKLKPFNEYDKVFLTNINF</sequence>
<name>A0A0K2UMX5_LEPSM</name>
<accession>A0A0K2UMX5</accession>